<dbReference type="EMBL" id="AP006492">
    <property type="protein sequence ID" value="BAM80198.1"/>
    <property type="molecule type" value="Genomic_DNA"/>
</dbReference>
<dbReference type="CDD" id="cd15862">
    <property type="entry name" value="SNARE_Vti1"/>
    <property type="match status" value="1"/>
</dbReference>
<keyword evidence="6" id="KW-0175">Coiled coil</keyword>
<dbReference type="GeneID" id="16994037"/>
<keyword evidence="3 8" id="KW-0812">Transmembrane</keyword>
<dbReference type="HOGENOM" id="CLU_1125902_0_0_1"/>
<dbReference type="PANTHER" id="PTHR21230:SF26">
    <property type="entry name" value="VESICLE TRANSPORT THROUGH INTERACTION WITH T-SNARES HOMOLOG 1A"/>
    <property type="match status" value="1"/>
</dbReference>
<evidence type="ECO:0000256" key="4">
    <source>
        <dbReference type="ARBA" id="ARBA00022927"/>
    </source>
</evidence>
<dbReference type="STRING" id="280699.M1VH85"/>
<dbReference type="InterPro" id="IPR038407">
    <property type="entry name" value="v-SNARE_N_sf"/>
</dbReference>
<evidence type="ECO:0000256" key="7">
    <source>
        <dbReference type="ARBA" id="ARBA00023136"/>
    </source>
</evidence>
<feature type="domain" description="Vesicle transport v-SNARE N-terminal" evidence="9">
    <location>
        <begin position="8"/>
        <end position="95"/>
    </location>
</feature>
<evidence type="ECO:0000256" key="6">
    <source>
        <dbReference type="ARBA" id="ARBA00023054"/>
    </source>
</evidence>
<dbReference type="OrthoDB" id="430637at2759"/>
<keyword evidence="2" id="KW-0813">Transport</keyword>
<keyword evidence="11" id="KW-1185">Reference proteome</keyword>
<protein>
    <submittedName>
        <fullName evidence="10">Similar to vesicle transport v-SNARE protein</fullName>
    </submittedName>
</protein>
<dbReference type="Pfam" id="PF05008">
    <property type="entry name" value="V-SNARE"/>
    <property type="match status" value="1"/>
</dbReference>
<dbReference type="RefSeq" id="XP_005534805.1">
    <property type="nucleotide sequence ID" value="XM_005534748.1"/>
</dbReference>
<evidence type="ECO:0000256" key="2">
    <source>
        <dbReference type="ARBA" id="ARBA00022448"/>
    </source>
</evidence>
<evidence type="ECO:0000256" key="1">
    <source>
        <dbReference type="ARBA" id="ARBA00004211"/>
    </source>
</evidence>
<reference evidence="10 11" key="1">
    <citation type="journal article" date="2004" name="Nature">
        <title>Genome sequence of the ultrasmall unicellular red alga Cyanidioschyzon merolae 10D.</title>
        <authorList>
            <person name="Matsuzaki M."/>
            <person name="Misumi O."/>
            <person name="Shin-i T."/>
            <person name="Maruyama S."/>
            <person name="Takahara M."/>
            <person name="Miyagishima S."/>
            <person name="Mori T."/>
            <person name="Nishida K."/>
            <person name="Yagisawa F."/>
            <person name="Nishida K."/>
            <person name="Yoshida Y."/>
            <person name="Nishimura Y."/>
            <person name="Nakao S."/>
            <person name="Kobayashi T."/>
            <person name="Momoyama Y."/>
            <person name="Higashiyama T."/>
            <person name="Minoda A."/>
            <person name="Sano M."/>
            <person name="Nomoto H."/>
            <person name="Oishi K."/>
            <person name="Hayashi H."/>
            <person name="Ohta F."/>
            <person name="Nishizaka S."/>
            <person name="Haga S."/>
            <person name="Miura S."/>
            <person name="Morishita T."/>
            <person name="Kabeya Y."/>
            <person name="Terasawa K."/>
            <person name="Suzuki Y."/>
            <person name="Ishii Y."/>
            <person name="Asakawa S."/>
            <person name="Takano H."/>
            <person name="Ohta N."/>
            <person name="Kuroiwa H."/>
            <person name="Tanaka K."/>
            <person name="Shimizu N."/>
            <person name="Sugano S."/>
            <person name="Sato N."/>
            <person name="Nozaki H."/>
            <person name="Ogasawara N."/>
            <person name="Kohara Y."/>
            <person name="Kuroiwa T."/>
        </authorList>
    </citation>
    <scope>NUCLEOTIDE SEQUENCE [LARGE SCALE GENOMIC DNA]</scope>
    <source>
        <strain evidence="10 11">10D</strain>
    </source>
</reference>
<dbReference type="PANTHER" id="PTHR21230">
    <property type="entry name" value="VESICLE TRANSPORT V-SNARE PROTEIN VTI1-RELATED"/>
    <property type="match status" value="1"/>
</dbReference>
<dbReference type="GO" id="GO:0000149">
    <property type="term" value="F:SNARE binding"/>
    <property type="evidence" value="ECO:0007669"/>
    <property type="project" value="TreeGrafter"/>
</dbReference>
<proteinExistence type="predicted"/>
<dbReference type="SUPFAM" id="SSF58038">
    <property type="entry name" value="SNARE fusion complex"/>
    <property type="match status" value="1"/>
</dbReference>
<dbReference type="GO" id="GO:0031902">
    <property type="term" value="C:late endosome membrane"/>
    <property type="evidence" value="ECO:0007669"/>
    <property type="project" value="TreeGrafter"/>
</dbReference>
<dbReference type="GO" id="GO:0006886">
    <property type="term" value="P:intracellular protein transport"/>
    <property type="evidence" value="ECO:0007669"/>
    <property type="project" value="InterPro"/>
</dbReference>
<dbReference type="Proteomes" id="UP000007014">
    <property type="component" value="Chromosome 10"/>
</dbReference>
<dbReference type="GO" id="GO:0005794">
    <property type="term" value="C:Golgi apparatus"/>
    <property type="evidence" value="ECO:0007669"/>
    <property type="project" value="TreeGrafter"/>
</dbReference>
<feature type="transmembrane region" description="Helical" evidence="8">
    <location>
        <begin position="215"/>
        <end position="237"/>
    </location>
</feature>
<dbReference type="Gene3D" id="1.20.5.110">
    <property type="match status" value="1"/>
</dbReference>
<dbReference type="InterPro" id="IPR007705">
    <property type="entry name" value="Vesicle_trsprt_v-SNARE_N"/>
</dbReference>
<comment type="subcellular location">
    <subcellularLocation>
        <location evidence="1">Membrane</location>
        <topology evidence="1">Single-pass type IV membrane protein</topology>
    </subcellularLocation>
</comment>
<gene>
    <name evidence="10" type="ORF">CYME_CMJ056C</name>
</gene>
<dbReference type="KEGG" id="cme:CYME_CMJ056C"/>
<dbReference type="Gramene" id="CMJ056CT">
    <property type="protein sequence ID" value="CMJ056CT"/>
    <property type="gene ID" value="CMJ056C"/>
</dbReference>
<name>M1VH85_CYAM1</name>
<dbReference type="OMA" id="YESEFTH"/>
<evidence type="ECO:0000256" key="8">
    <source>
        <dbReference type="SAM" id="Phobius"/>
    </source>
</evidence>
<dbReference type="GO" id="GO:0031201">
    <property type="term" value="C:SNARE complex"/>
    <property type="evidence" value="ECO:0007669"/>
    <property type="project" value="TreeGrafter"/>
</dbReference>
<evidence type="ECO:0000259" key="9">
    <source>
        <dbReference type="Pfam" id="PF05008"/>
    </source>
</evidence>
<evidence type="ECO:0000313" key="10">
    <source>
        <dbReference type="EMBL" id="BAM80198.1"/>
    </source>
</evidence>
<dbReference type="GO" id="GO:0005484">
    <property type="term" value="F:SNAP receptor activity"/>
    <property type="evidence" value="ECO:0007669"/>
    <property type="project" value="TreeGrafter"/>
</dbReference>
<reference evidence="10 11" key="2">
    <citation type="journal article" date="2007" name="BMC Biol.">
        <title>A 100%-complete sequence reveals unusually simple genomic features in the hot-spring red alga Cyanidioschyzon merolae.</title>
        <authorList>
            <person name="Nozaki H."/>
            <person name="Takano H."/>
            <person name="Misumi O."/>
            <person name="Terasawa K."/>
            <person name="Matsuzaki M."/>
            <person name="Maruyama S."/>
            <person name="Nishida K."/>
            <person name="Yagisawa F."/>
            <person name="Yoshida Y."/>
            <person name="Fujiwara T."/>
            <person name="Takio S."/>
            <person name="Tamura K."/>
            <person name="Chung S.J."/>
            <person name="Nakamura S."/>
            <person name="Kuroiwa H."/>
            <person name="Tanaka K."/>
            <person name="Sato N."/>
            <person name="Kuroiwa T."/>
        </authorList>
    </citation>
    <scope>NUCLEOTIDE SEQUENCE [LARGE SCALE GENOMIC DNA]</scope>
    <source>
        <strain evidence="10 11">10D</strain>
    </source>
</reference>
<dbReference type="GO" id="GO:0012507">
    <property type="term" value="C:ER to Golgi transport vesicle membrane"/>
    <property type="evidence" value="ECO:0007669"/>
    <property type="project" value="TreeGrafter"/>
</dbReference>
<accession>M1VH85</accession>
<dbReference type="GO" id="GO:0006906">
    <property type="term" value="P:vesicle fusion"/>
    <property type="evidence" value="ECO:0007669"/>
    <property type="project" value="TreeGrafter"/>
</dbReference>
<dbReference type="Pfam" id="PF12352">
    <property type="entry name" value="V-SNARE_C"/>
    <property type="match status" value="1"/>
</dbReference>
<evidence type="ECO:0000256" key="5">
    <source>
        <dbReference type="ARBA" id="ARBA00022989"/>
    </source>
</evidence>
<evidence type="ECO:0000313" key="11">
    <source>
        <dbReference type="Proteomes" id="UP000007014"/>
    </source>
</evidence>
<organism evidence="10 11">
    <name type="scientific">Cyanidioschyzon merolae (strain NIES-3377 / 10D)</name>
    <name type="common">Unicellular red alga</name>
    <dbReference type="NCBI Taxonomy" id="280699"/>
    <lineage>
        <taxon>Eukaryota</taxon>
        <taxon>Rhodophyta</taxon>
        <taxon>Bangiophyceae</taxon>
        <taxon>Cyanidiales</taxon>
        <taxon>Cyanidiaceae</taxon>
        <taxon>Cyanidioschyzon</taxon>
    </lineage>
</organism>
<evidence type="ECO:0000256" key="3">
    <source>
        <dbReference type="ARBA" id="ARBA00022692"/>
    </source>
</evidence>
<dbReference type="Gene3D" id="1.20.58.400">
    <property type="entry name" value="t-snare proteins"/>
    <property type="match status" value="1"/>
</dbReference>
<keyword evidence="4" id="KW-0653">Protein transport</keyword>
<keyword evidence="7 8" id="KW-0472">Membrane</keyword>
<dbReference type="GO" id="GO:0005789">
    <property type="term" value="C:endoplasmic reticulum membrane"/>
    <property type="evidence" value="ECO:0007669"/>
    <property type="project" value="TreeGrafter"/>
</dbReference>
<dbReference type="AlphaFoldDB" id="M1VH85"/>
<sequence length="247" mass="26878">MPQVSGDLRRYELELSHVIESANADISSLASEAGAEARRHVVSRITHWLRTANDLLARMELEAKSTEGDDLDRAAAESVVSDGRQRVVRLRRSLRGVEQALQREELISRSQQSSGPRVAREVDATDAPLLDTTKEHRAGVAGVTDTLVKASLHIQDSKRVLAETESVGANVLADLEAQGRTLERSYSRLQSMGSRLLSSSGIISTMRGTERMRRLLILGLVGAVLLSIGALMTIKVWPHKGGVVDGN</sequence>
<keyword evidence="5 8" id="KW-1133">Transmembrane helix</keyword>